<reference evidence="8 9" key="1">
    <citation type="journal article" date="2015" name="Antonie Van Leeuwenhoek">
        <title>Bosea vaviloviae sp. nov., a new species of slow-growing rhizobia isolated from nodules of the relict species Vavilovia formosa (Stev.) Fed.</title>
        <authorList>
            <person name="Safronova V.I."/>
            <person name="Kuznetsova I.G."/>
            <person name="Sazanova A.L."/>
            <person name="Kimeklis A.K."/>
            <person name="Belimov A.A."/>
            <person name="Andronov E.E."/>
            <person name="Pinaev A.G."/>
            <person name="Chizhevskaya E.P."/>
            <person name="Pukhaev A.R."/>
            <person name="Popov K.P."/>
            <person name="Willems A."/>
            <person name="Tikhonovich I.A."/>
        </authorList>
    </citation>
    <scope>NUCLEOTIDE SEQUENCE [LARGE SCALE GENOMIC DNA]</scope>
    <source>
        <strain evidence="8 9">Vaf18</strain>
    </source>
</reference>
<dbReference type="GO" id="GO:0008168">
    <property type="term" value="F:methyltransferase activity"/>
    <property type="evidence" value="ECO:0007669"/>
    <property type="project" value="UniProtKB-KW"/>
</dbReference>
<protein>
    <submittedName>
        <fullName evidence="8">Cyclopropane-fatty-acyl-phospholipid synthase</fullName>
    </submittedName>
</protein>
<dbReference type="InterPro" id="IPR003333">
    <property type="entry name" value="CMAS"/>
</dbReference>
<dbReference type="KEGG" id="bvv:BHK69_26190"/>
<evidence type="ECO:0000256" key="5">
    <source>
        <dbReference type="ARBA" id="ARBA00023098"/>
    </source>
</evidence>
<keyword evidence="2" id="KW-0489">Methyltransferase</keyword>
<dbReference type="PIRSF" id="PIRSF003085">
    <property type="entry name" value="CMAS"/>
    <property type="match status" value="1"/>
</dbReference>
<evidence type="ECO:0000256" key="4">
    <source>
        <dbReference type="ARBA" id="ARBA00022691"/>
    </source>
</evidence>
<keyword evidence="4" id="KW-0949">S-adenosyl-L-methionine</keyword>
<dbReference type="InterPro" id="IPR050723">
    <property type="entry name" value="CFA/CMAS"/>
</dbReference>
<evidence type="ECO:0000256" key="3">
    <source>
        <dbReference type="ARBA" id="ARBA00022679"/>
    </source>
</evidence>
<feature type="active site" evidence="6">
    <location>
        <position position="376"/>
    </location>
</feature>
<dbReference type="STRING" id="1526658.BHK69_26190"/>
<dbReference type="Proteomes" id="UP000094969">
    <property type="component" value="Chromosome"/>
</dbReference>
<dbReference type="PANTHER" id="PTHR43667:SF1">
    <property type="entry name" value="CYCLOPROPANE-FATTY-ACYL-PHOSPHOLIPID SYNTHASE"/>
    <property type="match status" value="1"/>
</dbReference>
<organism evidence="8 9">
    <name type="scientific">Bosea vaviloviae</name>
    <dbReference type="NCBI Taxonomy" id="1526658"/>
    <lineage>
        <taxon>Bacteria</taxon>
        <taxon>Pseudomonadati</taxon>
        <taxon>Pseudomonadota</taxon>
        <taxon>Alphaproteobacteria</taxon>
        <taxon>Hyphomicrobiales</taxon>
        <taxon>Boseaceae</taxon>
        <taxon>Bosea</taxon>
    </lineage>
</organism>
<evidence type="ECO:0000256" key="2">
    <source>
        <dbReference type="ARBA" id="ARBA00022603"/>
    </source>
</evidence>
<keyword evidence="5" id="KW-0443">Lipid metabolism</keyword>
<gene>
    <name evidence="8" type="ORF">BHK69_26190</name>
</gene>
<name>A0A1D7UBV1_9HYPH</name>
<dbReference type="CDD" id="cd02440">
    <property type="entry name" value="AdoMet_MTases"/>
    <property type="match status" value="1"/>
</dbReference>
<proteinExistence type="inferred from homology"/>
<dbReference type="OrthoDB" id="9782855at2"/>
<dbReference type="EMBL" id="CP017147">
    <property type="protein sequence ID" value="AOO84794.1"/>
    <property type="molecule type" value="Genomic_DNA"/>
</dbReference>
<evidence type="ECO:0000256" key="1">
    <source>
        <dbReference type="ARBA" id="ARBA00010815"/>
    </source>
</evidence>
<dbReference type="GO" id="GO:0032259">
    <property type="term" value="P:methylation"/>
    <property type="evidence" value="ECO:0007669"/>
    <property type="project" value="UniProtKB-KW"/>
</dbReference>
<dbReference type="Pfam" id="PF02353">
    <property type="entry name" value="CMAS"/>
    <property type="match status" value="1"/>
</dbReference>
<comment type="similarity">
    <text evidence="1">Belongs to the CFA/CMAS family.</text>
</comment>
<sequence>MFLLPKLLKRFVRHGRLTVITPDNQRHVFGSGPAEILFAGQMKTAPAVTVRFHDDKIEREIFLNPEMALAEGYMDGRIDFEDGSSIHDLLSLFWMQRKELRKHPIQKVVRNIRFRIRRLRMHNPLGLAGKKVKHHYDIPTEFYKLWLDETMTYSCAYWHSPEVGLEAAQKAKLRHLAAKLKIEPGMTVLDIGSGWGELAIYLAKACGAKVTGLNVSPDQMAAAQKRAEAAGVGDAVTFINKDYRELKGSFDRVVSVGMMEHVGVAHYLEYFEAIRDLLTPDGIALVHCIGRVGPPGFTGPFFDKYIFPGGYAPAMSEVFAAVEQTGLWSSDCEFWRRHYHWTLHAWRERFMAHRPEVVTMMGERFARMWEFYLSACEISFDIGGDMVFQLLLGPHKSAVPVVRDYITDAEKALEARGF</sequence>
<accession>A0A1D7UBV1</accession>
<dbReference type="InterPro" id="IPR029063">
    <property type="entry name" value="SAM-dependent_MTases_sf"/>
</dbReference>
<evidence type="ECO:0000259" key="7">
    <source>
        <dbReference type="Pfam" id="PF25371"/>
    </source>
</evidence>
<dbReference type="SUPFAM" id="SSF53335">
    <property type="entry name" value="S-adenosyl-L-methionine-dependent methyltransferases"/>
    <property type="match status" value="1"/>
</dbReference>
<feature type="domain" description="DUF7884" evidence="7">
    <location>
        <begin position="40"/>
        <end position="96"/>
    </location>
</feature>
<dbReference type="GO" id="GO:0008610">
    <property type="term" value="P:lipid biosynthetic process"/>
    <property type="evidence" value="ECO:0007669"/>
    <property type="project" value="InterPro"/>
</dbReference>
<evidence type="ECO:0000313" key="8">
    <source>
        <dbReference type="EMBL" id="AOO84794.1"/>
    </source>
</evidence>
<evidence type="ECO:0000313" key="9">
    <source>
        <dbReference type="Proteomes" id="UP000094969"/>
    </source>
</evidence>
<dbReference type="AlphaFoldDB" id="A0A1D7UBV1"/>
<evidence type="ECO:0000256" key="6">
    <source>
        <dbReference type="PIRSR" id="PIRSR003085-1"/>
    </source>
</evidence>
<dbReference type="Pfam" id="PF25371">
    <property type="entry name" value="DUF7884"/>
    <property type="match status" value="1"/>
</dbReference>
<dbReference type="PANTHER" id="PTHR43667">
    <property type="entry name" value="CYCLOPROPANE-FATTY-ACYL-PHOSPHOLIPID SYNTHASE"/>
    <property type="match status" value="1"/>
</dbReference>
<dbReference type="RefSeq" id="WP_069693977.1">
    <property type="nucleotide sequence ID" value="NZ_CP017147.1"/>
</dbReference>
<dbReference type="InterPro" id="IPR057206">
    <property type="entry name" value="DUF7884"/>
</dbReference>
<dbReference type="Gene3D" id="3.40.50.150">
    <property type="entry name" value="Vaccinia Virus protein VP39"/>
    <property type="match status" value="1"/>
</dbReference>
<keyword evidence="9" id="KW-1185">Reference proteome</keyword>
<keyword evidence="3" id="KW-0808">Transferase</keyword>